<dbReference type="CDD" id="cd03789">
    <property type="entry name" value="GT9_LPS_heptosyltransferase"/>
    <property type="match status" value="1"/>
</dbReference>
<keyword evidence="1" id="KW-0328">Glycosyltransferase</keyword>
<dbReference type="Gene3D" id="3.40.50.2000">
    <property type="entry name" value="Glycogen Phosphorylase B"/>
    <property type="match status" value="2"/>
</dbReference>
<dbReference type="GO" id="GO:0008713">
    <property type="term" value="F:ADP-heptose-lipopolysaccharide heptosyltransferase activity"/>
    <property type="evidence" value="ECO:0007669"/>
    <property type="project" value="TreeGrafter"/>
</dbReference>
<dbReference type="PANTHER" id="PTHR30160:SF7">
    <property type="entry name" value="ADP-HEPTOSE--LPS HEPTOSYLTRANSFERASE 2"/>
    <property type="match status" value="1"/>
</dbReference>
<accession>E7C223</accession>
<dbReference type="AlphaFoldDB" id="E7C223"/>
<sequence length="249" mass="27513">MLRSRKYDVVIDASHWHSFSGTSALLLAATGSPIRIAHDRGEAHYFASDLVSSPEKSESELTTKLRLLQPLEIDPGHARMTTSLGKSFSATEKIEKWIEQNNIKDRPRVGLLAGSRKLSHRADPEIFSDLALSVLEFGAVPIFIWGPSEKELSRKLSETSSESLFAPPTDVEEFSALVRSCTAVVGNDTGTTHLSVALGTDTLGLFVKSDPNRWGHSYENHKTVDGRGRSNDEILSEARDWLRDRLTSP</sequence>
<proteinExistence type="predicted"/>
<evidence type="ECO:0000256" key="2">
    <source>
        <dbReference type="ARBA" id="ARBA00022679"/>
    </source>
</evidence>
<dbReference type="GO" id="GO:0005829">
    <property type="term" value="C:cytosol"/>
    <property type="evidence" value="ECO:0007669"/>
    <property type="project" value="TreeGrafter"/>
</dbReference>
<dbReference type="Pfam" id="PF01075">
    <property type="entry name" value="Glyco_transf_9"/>
    <property type="match status" value="1"/>
</dbReference>
<dbReference type="SUPFAM" id="SSF53756">
    <property type="entry name" value="UDP-Glycosyltransferase/glycogen phosphorylase"/>
    <property type="match status" value="1"/>
</dbReference>
<dbReference type="InterPro" id="IPR002201">
    <property type="entry name" value="Glyco_trans_9"/>
</dbReference>
<dbReference type="PANTHER" id="PTHR30160">
    <property type="entry name" value="TETRAACYLDISACCHARIDE 4'-KINASE-RELATED"/>
    <property type="match status" value="1"/>
</dbReference>
<protein>
    <recommendedName>
        <fullName evidence="4">ADP-heptose:LPS heptosyltransferase</fullName>
    </recommendedName>
</protein>
<dbReference type="InterPro" id="IPR051199">
    <property type="entry name" value="LPS_LOS_Heptosyltrfase"/>
</dbReference>
<evidence type="ECO:0000256" key="1">
    <source>
        <dbReference type="ARBA" id="ARBA00022676"/>
    </source>
</evidence>
<evidence type="ECO:0000313" key="3">
    <source>
        <dbReference type="EMBL" id="ADI21497.1"/>
    </source>
</evidence>
<organism evidence="3">
    <name type="scientific">uncultured myxobacterium HF0070_11L13</name>
    <dbReference type="NCBI Taxonomy" id="723554"/>
    <lineage>
        <taxon>Bacteria</taxon>
        <taxon>Pseudomonadati</taxon>
        <taxon>Myxococcota</taxon>
        <taxon>Myxococcia</taxon>
        <taxon>Myxococcales</taxon>
        <taxon>environmental samples</taxon>
    </lineage>
</organism>
<name>E7C223_9BACT</name>
<dbReference type="EMBL" id="GU567956">
    <property type="protein sequence ID" value="ADI21497.1"/>
    <property type="molecule type" value="Genomic_DNA"/>
</dbReference>
<evidence type="ECO:0008006" key="4">
    <source>
        <dbReference type="Google" id="ProtNLM"/>
    </source>
</evidence>
<keyword evidence="2" id="KW-0808">Transferase</keyword>
<reference evidence="3" key="1">
    <citation type="submission" date="2010-01" db="EMBL/GenBank/DDBJ databases">
        <title>Genome fragments of uncultured bacteria from the North Pacific subtropical Gyre.</title>
        <authorList>
            <person name="Pham V.D."/>
            <person name="Delong E.F."/>
        </authorList>
    </citation>
    <scope>NUCLEOTIDE SEQUENCE</scope>
</reference>
<dbReference type="GO" id="GO:0009244">
    <property type="term" value="P:lipopolysaccharide core region biosynthetic process"/>
    <property type="evidence" value="ECO:0007669"/>
    <property type="project" value="TreeGrafter"/>
</dbReference>